<evidence type="ECO:0000256" key="15">
    <source>
        <dbReference type="ARBA" id="ARBA00093332"/>
    </source>
</evidence>
<keyword evidence="10 20" id="KW-1015">Disulfide bond</keyword>
<dbReference type="Pfam" id="PF01630">
    <property type="entry name" value="Glyco_hydro_56"/>
    <property type="match status" value="2"/>
</dbReference>
<accession>A0AAV1EPC8</accession>
<comment type="catalytic activity">
    <reaction evidence="1 17 21">
        <text>Random hydrolysis of (1-&gt;4)-linkages between N-acetyl-beta-D-glucosamine and D-glucuronate residues in hyaluronate.</text>
        <dbReference type="EC" id="3.2.1.35"/>
    </reaction>
</comment>
<keyword evidence="8 17" id="KW-0378">Hydrolase</keyword>
<evidence type="ECO:0000256" key="14">
    <source>
        <dbReference type="ARBA" id="ARBA00023295"/>
    </source>
</evidence>
<evidence type="ECO:0000256" key="6">
    <source>
        <dbReference type="ARBA" id="ARBA00022622"/>
    </source>
</evidence>
<evidence type="ECO:0000256" key="7">
    <source>
        <dbReference type="ARBA" id="ARBA00022729"/>
    </source>
</evidence>
<reference evidence="23" key="1">
    <citation type="submission" date="2023-08" db="EMBL/GenBank/DDBJ databases">
        <authorList>
            <person name="Alioto T."/>
            <person name="Alioto T."/>
            <person name="Gomez Garrido J."/>
        </authorList>
    </citation>
    <scope>NUCLEOTIDE SEQUENCE</scope>
</reference>
<evidence type="ECO:0000256" key="10">
    <source>
        <dbReference type="ARBA" id="ARBA00023157"/>
    </source>
</evidence>
<evidence type="ECO:0000256" key="5">
    <source>
        <dbReference type="ARBA" id="ARBA00022536"/>
    </source>
</evidence>
<keyword evidence="5" id="KW-0245">EGF-like domain</keyword>
<feature type="chain" id="PRO_5043516502" description="Hyaluronidase" evidence="22">
    <location>
        <begin position="25"/>
        <end position="903"/>
    </location>
</feature>
<dbReference type="PIRSF" id="PIRSF500773">
    <property type="entry name" value="Hyaluronidase_PH20_Hyal5"/>
    <property type="match status" value="1"/>
</dbReference>
<dbReference type="FunFam" id="3.20.20.70:FF:000065">
    <property type="entry name" value="Hyaluronidase"/>
    <property type="match status" value="2"/>
</dbReference>
<evidence type="ECO:0000256" key="17">
    <source>
        <dbReference type="PIRNR" id="PIRNR038193"/>
    </source>
</evidence>
<dbReference type="InterPro" id="IPR017853">
    <property type="entry name" value="GH"/>
</dbReference>
<keyword evidence="6" id="KW-0336">GPI-anchor</keyword>
<feature type="disulfide bond" evidence="20">
    <location>
        <begin position="373"/>
        <end position="426"/>
    </location>
</feature>
<evidence type="ECO:0000256" key="16">
    <source>
        <dbReference type="ARBA" id="ARBA00093545"/>
    </source>
</evidence>
<dbReference type="PRINTS" id="PR00846">
    <property type="entry name" value="GLHYDRLASE56"/>
</dbReference>
<dbReference type="GO" id="GO:0030214">
    <property type="term" value="P:hyaluronan catabolic process"/>
    <property type="evidence" value="ECO:0007669"/>
    <property type="project" value="TreeGrafter"/>
</dbReference>
<dbReference type="GO" id="GO:0005886">
    <property type="term" value="C:plasma membrane"/>
    <property type="evidence" value="ECO:0007669"/>
    <property type="project" value="UniProtKB-SubCell"/>
</dbReference>
<evidence type="ECO:0000256" key="13">
    <source>
        <dbReference type="ARBA" id="ARBA00023288"/>
    </source>
</evidence>
<dbReference type="EC" id="3.2.1.35" evidence="17 21"/>
<dbReference type="PIRSF" id="PIRSF038193">
    <property type="entry name" value="Hyaluronidase"/>
    <property type="match status" value="1"/>
</dbReference>
<evidence type="ECO:0000313" key="24">
    <source>
        <dbReference type="Proteomes" id="UP001178508"/>
    </source>
</evidence>
<keyword evidence="12" id="KW-0325">Glycoprotein</keyword>
<evidence type="ECO:0000313" key="23">
    <source>
        <dbReference type="EMBL" id="CAJ1050569.1"/>
    </source>
</evidence>
<dbReference type="InterPro" id="IPR013785">
    <property type="entry name" value="Aldolase_TIM"/>
</dbReference>
<evidence type="ECO:0000256" key="9">
    <source>
        <dbReference type="ARBA" id="ARBA00023136"/>
    </source>
</evidence>
<feature type="glycosylation site" description="N-linked (GlcNAc...) asparagine" evidence="19">
    <location>
        <position position="360"/>
    </location>
</feature>
<dbReference type="PANTHER" id="PTHR11769:SF6">
    <property type="entry name" value="HYALURONIDASE-2"/>
    <property type="match status" value="1"/>
</dbReference>
<dbReference type="EMBL" id="OY660865">
    <property type="protein sequence ID" value="CAJ1050569.1"/>
    <property type="molecule type" value="Genomic_DNA"/>
</dbReference>
<feature type="disulfide bond" evidence="20">
    <location>
        <begin position="428"/>
        <end position="437"/>
    </location>
</feature>
<keyword evidence="4" id="KW-1003">Cell membrane</keyword>
<keyword evidence="9" id="KW-0472">Membrane</keyword>
<evidence type="ECO:0000256" key="11">
    <source>
        <dbReference type="ARBA" id="ARBA00023170"/>
    </source>
</evidence>
<gene>
    <name evidence="23" type="ORF">XNOV1_A037184</name>
</gene>
<keyword evidence="11" id="KW-0675">Receptor</keyword>
<dbReference type="GO" id="GO:0005975">
    <property type="term" value="P:carbohydrate metabolic process"/>
    <property type="evidence" value="ECO:0007669"/>
    <property type="project" value="UniProtKB-UniRule"/>
</dbReference>
<dbReference type="SUPFAM" id="SSF51445">
    <property type="entry name" value="(Trans)glycosidases"/>
    <property type="match status" value="2"/>
</dbReference>
<dbReference type="PANTHER" id="PTHR11769">
    <property type="entry name" value="HYALURONIDASE"/>
    <property type="match status" value="1"/>
</dbReference>
<evidence type="ECO:0000256" key="3">
    <source>
        <dbReference type="ARBA" id="ARBA00008871"/>
    </source>
</evidence>
<comment type="subunit">
    <text evidence="16">Interacts with MST1R.</text>
</comment>
<dbReference type="GO" id="GO:0004415">
    <property type="term" value="F:hyalurononglucosaminidase activity"/>
    <property type="evidence" value="ECO:0007669"/>
    <property type="project" value="UniProtKB-UniRule"/>
</dbReference>
<feature type="disulfide bond" evidence="20">
    <location>
        <begin position="368"/>
        <end position="379"/>
    </location>
</feature>
<organism evidence="23 24">
    <name type="scientific">Xyrichtys novacula</name>
    <name type="common">Pearly razorfish</name>
    <name type="synonym">Hemipteronotus novacula</name>
    <dbReference type="NCBI Taxonomy" id="13765"/>
    <lineage>
        <taxon>Eukaryota</taxon>
        <taxon>Metazoa</taxon>
        <taxon>Chordata</taxon>
        <taxon>Craniata</taxon>
        <taxon>Vertebrata</taxon>
        <taxon>Euteleostomi</taxon>
        <taxon>Actinopterygii</taxon>
        <taxon>Neopterygii</taxon>
        <taxon>Teleostei</taxon>
        <taxon>Neoteleostei</taxon>
        <taxon>Acanthomorphata</taxon>
        <taxon>Eupercaria</taxon>
        <taxon>Labriformes</taxon>
        <taxon>Labridae</taxon>
        <taxon>Xyrichtys</taxon>
    </lineage>
</organism>
<dbReference type="GO" id="GO:0033906">
    <property type="term" value="F:hyaluronoglucuronidase activity"/>
    <property type="evidence" value="ECO:0007669"/>
    <property type="project" value="TreeGrafter"/>
</dbReference>
<comment type="subcellular location">
    <subcellularLocation>
        <location evidence="2">Cell membrane</location>
        <topology evidence="2">Lipid-anchor</topology>
        <topology evidence="2">GPI-anchor</topology>
    </subcellularLocation>
</comment>
<feature type="active site" description="Proton donor" evidence="18">
    <location>
        <position position="139"/>
    </location>
</feature>
<dbReference type="GO" id="GO:0098552">
    <property type="term" value="C:side of membrane"/>
    <property type="evidence" value="ECO:0007669"/>
    <property type="project" value="UniProtKB-KW"/>
</dbReference>
<dbReference type="GO" id="GO:0031410">
    <property type="term" value="C:cytoplasmic vesicle"/>
    <property type="evidence" value="ECO:0007669"/>
    <property type="project" value="TreeGrafter"/>
</dbReference>
<evidence type="ECO:0000256" key="20">
    <source>
        <dbReference type="PIRSR" id="PIRSR038193-3"/>
    </source>
</evidence>
<comment type="similarity">
    <text evidence="3 17 21">Belongs to the glycosyl hydrolase 56 family.</text>
</comment>
<dbReference type="Proteomes" id="UP001178508">
    <property type="component" value="Chromosome 2"/>
</dbReference>
<name>A0AAV1EPC8_XYRNO</name>
<comment type="function">
    <text evidence="15">Catalyzes hyaluronan degradation into small fragments that are endocytosed and degraded in lysosomes by HYAL1 and exoglycosidases. Essential for the breakdown of extracellular matrix hyaluronan.</text>
</comment>
<evidence type="ECO:0000256" key="19">
    <source>
        <dbReference type="PIRSR" id="PIRSR038193-2"/>
    </source>
</evidence>
<sequence length="903" mass="102844">MLFWSLPDWRVLLLIALLWDRLCASELKPTRWPLYSQKPLVLAWNAPTEDCGPRHRVRFQLDLFQIVASPNEGFVRQNLTIFYKDRLGLYPYFEPDETPVNGGLPQVASLTEHLEKMPDGVKKYIREADAKGLAIIDWEEWRPLWIRNWESKDVYRRHSRELVRQKNRTWPPDQVARMAQYEFEMSAMNFMLETLKRAKSLRPNQLWGFYLFPDCYNHDYRRTLESYTGRCPDVEVARNEKLKWLWAESTALFPSIYMSTVLRSSTSGRQFVRNRVKEGMRLASSVDGLARPVFVYTRPTYANSLEQLTETDLISTIGESVALGAAGIILWGDAVYASSNISCSDLDVYLRGPLGKYLLNVSTAAELCSQTLCASHGRCLRKNPDSDVYLHLDPLTHSISSRDGRHKVSGALGEAEEKSFRTEFQCQCYSGYEGEGCNQIDPMHQKGAAPPITSTSLQYKIGMGFFNSEFLLFINLLSLVSGLPISSSPFSQMPFLSVWNAPTESCLSQYGINLDLDTFSITMNNNQTFMGDNITIFYSGKLGLYPWYTAQSKAINGGVPQNANLDEHLRVASDNIRTFIPDRDFQGLAVVDWENWRPVWERNWDSKQVYWEASRVLVKSRHPDWSPAQVEAAARIEFEKAGRKFMEETLKLGKEERPGGLWGFYGFPNCYNLYNPKIKNYTGECPAVDKKWNDELVWLWNVSSALYPDIYLSLELRGLSREVLLYTHHRILEAMRAGAQSAPVVPPVFPYARIVYTYTLDFLSQEHLVYTIGESAALGSAGVVLWGDLNFAKSKATCQAVESYMDETLGPYLVNVTSAAILCSRTLCSSQGRCQRKKMSSGAYLHLNPAMWRVESEKSPEGGRSYRVLGDMRANMVQFMKADFQCVCYYGWGGESCSKPIPV</sequence>
<proteinExistence type="inferred from homology"/>
<protein>
    <recommendedName>
        <fullName evidence="17 21">Hyaluronidase</fullName>
        <ecNumber evidence="17 21">3.2.1.35</ecNumber>
    </recommendedName>
</protein>
<feature type="signal peptide" evidence="22">
    <location>
        <begin position="1"/>
        <end position="24"/>
    </location>
</feature>
<evidence type="ECO:0000256" key="22">
    <source>
        <dbReference type="SAM" id="SignalP"/>
    </source>
</evidence>
<evidence type="ECO:0000256" key="21">
    <source>
        <dbReference type="RuleBase" id="RU610713"/>
    </source>
</evidence>
<keyword evidence="14 17" id="KW-0326">Glycosidase</keyword>
<evidence type="ECO:0000256" key="12">
    <source>
        <dbReference type="ARBA" id="ARBA00023180"/>
    </source>
</evidence>
<dbReference type="AlphaFoldDB" id="A0AAV1EPC8"/>
<dbReference type="Gene3D" id="3.20.20.70">
    <property type="entry name" value="Aldolase class I"/>
    <property type="match status" value="2"/>
</dbReference>
<keyword evidence="7 22" id="KW-0732">Signal</keyword>
<feature type="disulfide bond" evidence="20">
    <location>
        <begin position="215"/>
        <end position="231"/>
    </location>
</feature>
<evidence type="ECO:0000256" key="2">
    <source>
        <dbReference type="ARBA" id="ARBA00004609"/>
    </source>
</evidence>
<evidence type="ECO:0000256" key="1">
    <source>
        <dbReference type="ARBA" id="ARBA00000251"/>
    </source>
</evidence>
<dbReference type="InterPro" id="IPR018155">
    <property type="entry name" value="Hyaluronidase"/>
</dbReference>
<dbReference type="InterPro" id="IPR001439">
    <property type="entry name" value="Hyaluronidase_PH20/Hyal5"/>
</dbReference>
<dbReference type="GO" id="GO:0007342">
    <property type="term" value="P:fusion of sperm to egg plasma membrane involved in single fertilization"/>
    <property type="evidence" value="ECO:0007669"/>
    <property type="project" value="InterPro"/>
</dbReference>
<evidence type="ECO:0000256" key="18">
    <source>
        <dbReference type="PIRSR" id="PIRSR038193-1"/>
    </source>
</evidence>
<feature type="disulfide bond" evidence="20">
    <location>
        <begin position="51"/>
        <end position="343"/>
    </location>
</feature>
<keyword evidence="24" id="KW-1185">Reference proteome</keyword>
<evidence type="ECO:0000256" key="8">
    <source>
        <dbReference type="ARBA" id="ARBA00022801"/>
    </source>
</evidence>
<evidence type="ECO:0000256" key="4">
    <source>
        <dbReference type="ARBA" id="ARBA00022475"/>
    </source>
</evidence>
<keyword evidence="13" id="KW-0449">Lipoprotein</keyword>